<evidence type="ECO:0000256" key="4">
    <source>
        <dbReference type="ARBA" id="ARBA00022519"/>
    </source>
</evidence>
<evidence type="ECO:0000256" key="9">
    <source>
        <dbReference type="RuleBase" id="RU369079"/>
    </source>
</evidence>
<evidence type="ECO:0000256" key="8">
    <source>
        <dbReference type="ARBA" id="ARBA00038436"/>
    </source>
</evidence>
<dbReference type="GO" id="GO:0005886">
    <property type="term" value="C:plasma membrane"/>
    <property type="evidence" value="ECO:0007669"/>
    <property type="project" value="UniProtKB-SubCell"/>
</dbReference>
<keyword evidence="7 9" id="KW-0472">Membrane</keyword>
<gene>
    <name evidence="11" type="ORF">FA740_01595</name>
</gene>
<evidence type="ECO:0000313" key="11">
    <source>
        <dbReference type="EMBL" id="TJZ87419.1"/>
    </source>
</evidence>
<evidence type="ECO:0000256" key="3">
    <source>
        <dbReference type="ARBA" id="ARBA00022475"/>
    </source>
</evidence>
<evidence type="ECO:0000313" key="12">
    <source>
        <dbReference type="Proteomes" id="UP000306223"/>
    </source>
</evidence>
<accession>A0A4U0QYR4</accession>
<keyword evidence="3" id="KW-1003">Cell membrane</keyword>
<evidence type="ECO:0000256" key="1">
    <source>
        <dbReference type="ARBA" id="ARBA00004429"/>
    </source>
</evidence>
<feature type="transmembrane region" description="Helical" evidence="9">
    <location>
        <begin position="82"/>
        <end position="102"/>
    </location>
</feature>
<dbReference type="GO" id="GO:0022857">
    <property type="term" value="F:transmembrane transporter activity"/>
    <property type="evidence" value="ECO:0007669"/>
    <property type="project" value="UniProtKB-UniRule"/>
</dbReference>
<evidence type="ECO:0000256" key="6">
    <source>
        <dbReference type="ARBA" id="ARBA00022989"/>
    </source>
</evidence>
<protein>
    <recommendedName>
        <fullName evidence="9">TRAP transporter small permease protein</fullName>
    </recommendedName>
</protein>
<comment type="subunit">
    <text evidence="9">The complex comprises the extracytoplasmic solute receptor protein and the two transmembrane proteins.</text>
</comment>
<dbReference type="Proteomes" id="UP000306223">
    <property type="component" value="Unassembled WGS sequence"/>
</dbReference>
<dbReference type="PANTHER" id="PTHR35011">
    <property type="entry name" value="2,3-DIKETO-L-GULONATE TRAP TRANSPORTER SMALL PERMEASE PROTEIN YIAM"/>
    <property type="match status" value="1"/>
</dbReference>
<keyword evidence="5 9" id="KW-0812">Transmembrane</keyword>
<organism evidence="11 12">
    <name type="scientific">Paracoccus hibiscisoli</name>
    <dbReference type="NCBI Taxonomy" id="2023261"/>
    <lineage>
        <taxon>Bacteria</taxon>
        <taxon>Pseudomonadati</taxon>
        <taxon>Pseudomonadota</taxon>
        <taxon>Alphaproteobacteria</taxon>
        <taxon>Rhodobacterales</taxon>
        <taxon>Paracoccaceae</taxon>
        <taxon>Paracoccus</taxon>
    </lineage>
</organism>
<dbReference type="InterPro" id="IPR007387">
    <property type="entry name" value="TRAP_DctQ"/>
</dbReference>
<dbReference type="PANTHER" id="PTHR35011:SF2">
    <property type="entry name" value="2,3-DIKETO-L-GULONATE TRAP TRANSPORTER SMALL PERMEASE PROTEIN YIAM"/>
    <property type="match status" value="1"/>
</dbReference>
<dbReference type="OrthoDB" id="7843639at2"/>
<proteinExistence type="inferred from homology"/>
<reference evidence="11 12" key="1">
    <citation type="submission" date="2019-04" db="EMBL/GenBank/DDBJ databases">
        <authorList>
            <person name="Li J."/>
        </authorList>
    </citation>
    <scope>NUCLEOTIDE SEQUENCE [LARGE SCALE GENOMIC DNA]</scope>
    <source>
        <strain evidence="11 12">CCTCC AB2016182</strain>
    </source>
</reference>
<dbReference type="RefSeq" id="WP_136855023.1">
    <property type="nucleotide sequence ID" value="NZ_SUNH01000003.1"/>
</dbReference>
<comment type="caution">
    <text evidence="9">Lacks conserved residue(s) required for the propagation of feature annotation.</text>
</comment>
<dbReference type="GO" id="GO:0015740">
    <property type="term" value="P:C4-dicarboxylate transport"/>
    <property type="evidence" value="ECO:0007669"/>
    <property type="project" value="TreeGrafter"/>
</dbReference>
<dbReference type="Pfam" id="PF04290">
    <property type="entry name" value="DctQ"/>
    <property type="match status" value="1"/>
</dbReference>
<comment type="subcellular location">
    <subcellularLocation>
        <location evidence="1 9">Cell inner membrane</location>
        <topology evidence="1 9">Multi-pass membrane protein</topology>
    </subcellularLocation>
</comment>
<comment type="function">
    <text evidence="9">Part of the tripartite ATP-independent periplasmic (TRAP) transport system.</text>
</comment>
<name>A0A4U0QYR4_9RHOB</name>
<feature type="transmembrane region" description="Helical" evidence="9">
    <location>
        <begin position="44"/>
        <end position="61"/>
    </location>
</feature>
<dbReference type="InterPro" id="IPR055348">
    <property type="entry name" value="DctQ"/>
</dbReference>
<keyword evidence="4 9" id="KW-0997">Cell inner membrane</keyword>
<keyword evidence="6 9" id="KW-1133">Transmembrane helix</keyword>
<keyword evidence="12" id="KW-1185">Reference proteome</keyword>
<evidence type="ECO:0000259" key="10">
    <source>
        <dbReference type="Pfam" id="PF04290"/>
    </source>
</evidence>
<comment type="similarity">
    <text evidence="8 9">Belongs to the TRAP transporter small permease family.</text>
</comment>
<dbReference type="AlphaFoldDB" id="A0A4U0QYR4"/>
<evidence type="ECO:0000256" key="5">
    <source>
        <dbReference type="ARBA" id="ARBA00022692"/>
    </source>
</evidence>
<feature type="domain" description="Tripartite ATP-independent periplasmic transporters DctQ component" evidence="10">
    <location>
        <begin position="20"/>
        <end position="144"/>
    </location>
</feature>
<dbReference type="EMBL" id="SUNH01000003">
    <property type="protein sequence ID" value="TJZ87419.1"/>
    <property type="molecule type" value="Genomic_DNA"/>
</dbReference>
<evidence type="ECO:0000256" key="2">
    <source>
        <dbReference type="ARBA" id="ARBA00022448"/>
    </source>
</evidence>
<feature type="transmembrane region" description="Helical" evidence="9">
    <location>
        <begin position="122"/>
        <end position="141"/>
    </location>
</feature>
<comment type="caution">
    <text evidence="11">The sequence shown here is derived from an EMBL/GenBank/DDBJ whole genome shotgun (WGS) entry which is preliminary data.</text>
</comment>
<keyword evidence="2 9" id="KW-0813">Transport</keyword>
<sequence length="160" mass="17317">MKHLAGLASALGALLVAVLVTLTAAAVFMRYVMGAPISWTEEVSAILMIWIIMLGAISCEWHRQHLTIDFAVAWLPRPGRRLLGIAVALLSVAVLLTMAWLAWGLAQGAGFKRTQILGVSWFWMNLAVVVGALGASAVTLWRMVLPARDPLDPASEDERS</sequence>
<evidence type="ECO:0000256" key="7">
    <source>
        <dbReference type="ARBA" id="ARBA00023136"/>
    </source>
</evidence>